<feature type="compositionally biased region" description="Low complexity" evidence="1">
    <location>
        <begin position="1000"/>
        <end position="1012"/>
    </location>
</feature>
<feature type="region of interest" description="Disordered" evidence="1">
    <location>
        <begin position="515"/>
        <end position="542"/>
    </location>
</feature>
<sequence>MEGPISGRGGRGSGGVAQDGLGGRGRPYSRNKHWTPADAGSRGHTPNHTDSERWERGGHRGGRGRGFPRGGVPKFQNVSLRLNGTPKEFEAPTAEPQSFLEQMQQNLFDAPEVQDDYGMDSQEVFDVEAEDDGSGHIIEEPELDSAEEREKFYQELVKAREIERKKAIAEGKMDDPLVPKRLEDAISIVGTCMDMCPRFERYRRERENNLFEWETIPGTKRVNHSRAVKMYERAAGDKTLPSDLRPPKVLKRTLDYLFHDLLPRGGFTPTFNFIRDRSRSVRNDFTMQHLTGPLAMECHDRCARFHILALHFQRDVRGFSIPLEEQQLMNTLQSLKEFYEDQRGKYQSPTELEMRVYHRLIHIRDQKERHDDIPHHILSDPIFKLTTEFRLHVQKQSAPITKVSKLVVTQEGMQIFGRLATTLNEQGSTVMVYLVACILERLFGKDTIDGIEDLKGGLEIPEVIDGVSTSNPTHEVNGDEGYDPQVEEQDFGMEDGFQDDLGGEEDVRLEEEYREVPTAPEASKPSAPTWSSVHPTTAHPTSTITTPANGGAFSGLVSQPNVFGTTNIFGTTNVFGKPAFPAPASHPATTPVPEGPKSTPTNGFGVNIFPSQNGTSSSTSQKPASVFPGFITSQSHQATELPPGVSSSTTPQPTVQPLQVLKPTPTTSLQPQPTLPATSFENSFTTPTFPAPQNVNQTTNLDPRTSESTPPSSARPLTFPSIPQTSSPSATLQSPPVTFSPARPDGGTPFSMTPSSGPSISSAHPQPPNVYRTSSFSSQRPLARSPLSVVFTKSSTPPEVANPSLSRPSAPPLHKINTNTSSGSASSSSAFPSPRVPPPAPKLDPVSLPATPSTSFINPHVGYLKSSLEPRGLSPWGSSQEILSPLVMGTPTGSNSKIFPNNFPTLSTPQHSRVFRATSPSPSKSNKGKAPVRSMYDDLKEVEEMKKKAHSFACKSIVVKELFSRWMKKATERAAWHEAVKHGNEYKTKLLSQSLNQTHSRQSSILRSSSTRPNTPLMEKKRRISLNGLDVSPSKKRAKKRISIEYRAPRTDDDLAKRFKENHADQEQRWAQGSFLTVIRAHMQTLKPQPTDMPWDIWLSLNPASDATAIWLERKFDMPDSGSWTSESVFSIPLSSTRTASQRGFPGLIVFECTPLGDISDDLEKKFRVLDDCGRLRQLIKSLPANRHFVPSILVITWSEQVLTVSADLIEMSKRLVDDSTCLSYQIFGMTATTKDLDNKLSNLLKSLTLDTEGKLVRHLALSGVFKIFEPSFTSFVDEWIENCNLNMRQNWSLYAQVIQGVVGILNVMSKIAHILLQITTPLTPLPDFDPTHVDDSESAYEDVMAWLSSLDSRDEARMIAMDIQAHRNIGQDFPMRIFVDHLLDITHTRVDRLDSTLSRSPRAILNANIELALESYEEESEPFKMKLLQTYNFIVRRSPKRRSHSTETSTQSSPIAKRARLSESESAASTVIEDYPTPMTSETNGDRSMSPASTVDGPLSEGPPVTVAMLRALTKDLKKKYMGS</sequence>
<evidence type="ECO:0000313" key="4">
    <source>
        <dbReference type="Proteomes" id="UP000807306"/>
    </source>
</evidence>
<reference evidence="3" key="1">
    <citation type="submission" date="2020-11" db="EMBL/GenBank/DDBJ databases">
        <authorList>
            <consortium name="DOE Joint Genome Institute"/>
            <person name="Ahrendt S."/>
            <person name="Riley R."/>
            <person name="Andreopoulos W."/>
            <person name="Labutti K."/>
            <person name="Pangilinan J."/>
            <person name="Ruiz-Duenas F.J."/>
            <person name="Barrasa J.M."/>
            <person name="Sanchez-Garcia M."/>
            <person name="Camarero S."/>
            <person name="Miyauchi S."/>
            <person name="Serrano A."/>
            <person name="Linde D."/>
            <person name="Babiker R."/>
            <person name="Drula E."/>
            <person name="Ayuso-Fernandez I."/>
            <person name="Pacheco R."/>
            <person name="Padilla G."/>
            <person name="Ferreira P."/>
            <person name="Barriuso J."/>
            <person name="Kellner H."/>
            <person name="Castanera R."/>
            <person name="Alfaro M."/>
            <person name="Ramirez L."/>
            <person name="Pisabarro A.G."/>
            <person name="Kuo A."/>
            <person name="Tritt A."/>
            <person name="Lipzen A."/>
            <person name="He G."/>
            <person name="Yan M."/>
            <person name="Ng V."/>
            <person name="Cullen D."/>
            <person name="Martin F."/>
            <person name="Rosso M.-N."/>
            <person name="Henrissat B."/>
            <person name="Hibbett D."/>
            <person name="Martinez A.T."/>
            <person name="Grigoriev I.V."/>
        </authorList>
    </citation>
    <scope>NUCLEOTIDE SEQUENCE</scope>
    <source>
        <strain evidence="3">CBS 506.95</strain>
    </source>
</reference>
<feature type="region of interest" description="Disordered" evidence="1">
    <location>
        <begin position="1439"/>
        <end position="1505"/>
    </location>
</feature>
<feature type="compositionally biased region" description="Basic and acidic residues" evidence="1">
    <location>
        <begin position="47"/>
        <end position="58"/>
    </location>
</feature>
<proteinExistence type="predicted"/>
<feature type="compositionally biased region" description="Low complexity" evidence="1">
    <location>
        <begin position="663"/>
        <end position="678"/>
    </location>
</feature>
<dbReference type="Proteomes" id="UP000807306">
    <property type="component" value="Unassembled WGS sequence"/>
</dbReference>
<dbReference type="GO" id="GO:0006406">
    <property type="term" value="P:mRNA export from nucleus"/>
    <property type="evidence" value="ECO:0007669"/>
    <property type="project" value="TreeGrafter"/>
</dbReference>
<dbReference type="Pfam" id="PF03399">
    <property type="entry name" value="SAC3_GANP"/>
    <property type="match status" value="1"/>
</dbReference>
<name>A0A9P6JSE9_9AGAR</name>
<dbReference type="Gene3D" id="1.25.40.990">
    <property type="match status" value="1"/>
</dbReference>
<feature type="compositionally biased region" description="Polar residues" evidence="1">
    <location>
        <begin position="721"/>
        <end position="737"/>
    </location>
</feature>
<feature type="domain" description="SAC3/GANP/THP3 conserved" evidence="2">
    <location>
        <begin position="195"/>
        <end position="444"/>
    </location>
</feature>
<feature type="region of interest" description="Disordered" evidence="1">
    <location>
        <begin position="793"/>
        <end position="851"/>
    </location>
</feature>
<feature type="compositionally biased region" description="Polar residues" evidence="1">
    <location>
        <begin position="645"/>
        <end position="657"/>
    </location>
</feature>
<protein>
    <submittedName>
        <fullName evidence="3">SAC3/GANP/Nin1/mts3/eIF-3 p25 family-domain-containing protein</fullName>
    </submittedName>
</protein>
<feature type="compositionally biased region" description="Gly residues" evidence="1">
    <location>
        <begin position="1"/>
        <end position="25"/>
    </location>
</feature>
<evidence type="ECO:0000259" key="2">
    <source>
        <dbReference type="Pfam" id="PF03399"/>
    </source>
</evidence>
<accession>A0A9P6JSE9</accession>
<dbReference type="PANTHER" id="PTHR12436:SF3">
    <property type="entry name" value="GERMINAL-CENTER ASSOCIATED NUCLEAR PROTEIN"/>
    <property type="match status" value="1"/>
</dbReference>
<feature type="compositionally biased region" description="Polar residues" evidence="1">
    <location>
        <begin position="679"/>
        <end position="712"/>
    </location>
</feature>
<dbReference type="InterPro" id="IPR045107">
    <property type="entry name" value="SAC3/GANP/THP3"/>
</dbReference>
<feature type="region of interest" description="Disordered" evidence="1">
    <location>
        <begin position="996"/>
        <end position="1018"/>
    </location>
</feature>
<feature type="compositionally biased region" description="Low complexity" evidence="1">
    <location>
        <begin position="821"/>
        <end position="833"/>
    </location>
</feature>
<dbReference type="GO" id="GO:0005737">
    <property type="term" value="C:cytoplasm"/>
    <property type="evidence" value="ECO:0007669"/>
    <property type="project" value="TreeGrafter"/>
</dbReference>
<dbReference type="OrthoDB" id="264795at2759"/>
<dbReference type="PANTHER" id="PTHR12436">
    <property type="entry name" value="80 KDA MCM3-ASSOCIATED PROTEIN"/>
    <property type="match status" value="1"/>
</dbReference>
<feature type="region of interest" description="Disordered" evidence="1">
    <location>
        <begin position="580"/>
        <end position="779"/>
    </location>
</feature>
<gene>
    <name evidence="3" type="ORF">CPB83DRAFT_850120</name>
</gene>
<organism evidence="3 4">
    <name type="scientific">Crepidotus variabilis</name>
    <dbReference type="NCBI Taxonomy" id="179855"/>
    <lineage>
        <taxon>Eukaryota</taxon>
        <taxon>Fungi</taxon>
        <taxon>Dikarya</taxon>
        <taxon>Basidiomycota</taxon>
        <taxon>Agaricomycotina</taxon>
        <taxon>Agaricomycetes</taxon>
        <taxon>Agaricomycetidae</taxon>
        <taxon>Agaricales</taxon>
        <taxon>Agaricineae</taxon>
        <taxon>Crepidotaceae</taxon>
        <taxon>Crepidotus</taxon>
    </lineage>
</organism>
<feature type="compositionally biased region" description="Polar residues" evidence="1">
    <location>
        <begin position="793"/>
        <end position="807"/>
    </location>
</feature>
<keyword evidence="4" id="KW-1185">Reference proteome</keyword>
<feature type="compositionally biased region" description="Low complexity" evidence="1">
    <location>
        <begin position="751"/>
        <end position="764"/>
    </location>
</feature>
<feature type="region of interest" description="Disordered" evidence="1">
    <location>
        <begin position="1"/>
        <end position="77"/>
    </location>
</feature>
<dbReference type="InterPro" id="IPR005062">
    <property type="entry name" value="SAC3/GANP/THP3_conserved"/>
</dbReference>
<dbReference type="GO" id="GO:0070390">
    <property type="term" value="C:transcription export complex 2"/>
    <property type="evidence" value="ECO:0007669"/>
    <property type="project" value="TreeGrafter"/>
</dbReference>
<dbReference type="EMBL" id="MU157838">
    <property type="protein sequence ID" value="KAF9530689.1"/>
    <property type="molecule type" value="Genomic_DNA"/>
</dbReference>
<feature type="compositionally biased region" description="Polar residues" evidence="1">
    <location>
        <begin position="598"/>
        <end position="623"/>
    </location>
</feature>
<evidence type="ECO:0000313" key="3">
    <source>
        <dbReference type="EMBL" id="KAF9530689.1"/>
    </source>
</evidence>
<comment type="caution">
    <text evidence="3">The sequence shown here is derived from an EMBL/GenBank/DDBJ whole genome shotgun (WGS) entry which is preliminary data.</text>
</comment>
<evidence type="ECO:0000256" key="1">
    <source>
        <dbReference type="SAM" id="MobiDB-lite"/>
    </source>
</evidence>
<feature type="compositionally biased region" description="Polar residues" evidence="1">
    <location>
        <begin position="1479"/>
        <end position="1494"/>
    </location>
</feature>